<name>A0A3A8ASS8_9RHOB</name>
<gene>
    <name evidence="1" type="ORF">D6850_14620</name>
</gene>
<dbReference type="RefSeq" id="WP_121168271.1">
    <property type="nucleotide sequence ID" value="NZ_RAPE01000004.1"/>
</dbReference>
<reference evidence="1 2" key="1">
    <citation type="submission" date="2018-09" db="EMBL/GenBank/DDBJ databases">
        <title>Roseovarius spongiae sp. nov., isolated from a marine sponge.</title>
        <authorList>
            <person name="Zhuang L."/>
            <person name="Luo L."/>
        </authorList>
    </citation>
    <scope>NUCLEOTIDE SEQUENCE [LARGE SCALE GENOMIC DNA]</scope>
    <source>
        <strain evidence="1 2">HN-E21</strain>
    </source>
</reference>
<dbReference type="OrthoDB" id="7845699at2"/>
<sequence length="146" mass="16370">MKKILHGLPLEELCARTLERISHVAETATSAEFAGTNDNPHAIRRAMNSLSEDRLLRHDGCEALDLVISILDGELEQETQEVVPVFHGRNDPEEGAIGTIVHERVLTPRGNQIAQCLGNLRVLREMLRVLEYRLAAERIVNRRFGG</sequence>
<proteinExistence type="predicted"/>
<organism evidence="1 2">
    <name type="scientific">Roseovarius spongiae</name>
    <dbReference type="NCBI Taxonomy" id="2320272"/>
    <lineage>
        <taxon>Bacteria</taxon>
        <taxon>Pseudomonadati</taxon>
        <taxon>Pseudomonadota</taxon>
        <taxon>Alphaproteobacteria</taxon>
        <taxon>Rhodobacterales</taxon>
        <taxon>Roseobacteraceae</taxon>
        <taxon>Roseovarius</taxon>
    </lineage>
</organism>
<evidence type="ECO:0000313" key="1">
    <source>
        <dbReference type="EMBL" id="RKF13519.1"/>
    </source>
</evidence>
<dbReference type="AlphaFoldDB" id="A0A3A8ASS8"/>
<accession>A0A3A8ASS8</accession>
<protein>
    <submittedName>
        <fullName evidence="1">Uncharacterized protein</fullName>
    </submittedName>
</protein>
<keyword evidence="2" id="KW-1185">Reference proteome</keyword>
<dbReference type="Proteomes" id="UP000281128">
    <property type="component" value="Unassembled WGS sequence"/>
</dbReference>
<dbReference type="EMBL" id="RAPE01000004">
    <property type="protein sequence ID" value="RKF13519.1"/>
    <property type="molecule type" value="Genomic_DNA"/>
</dbReference>
<evidence type="ECO:0000313" key="2">
    <source>
        <dbReference type="Proteomes" id="UP000281128"/>
    </source>
</evidence>
<comment type="caution">
    <text evidence="1">The sequence shown here is derived from an EMBL/GenBank/DDBJ whole genome shotgun (WGS) entry which is preliminary data.</text>
</comment>